<dbReference type="AlphaFoldDB" id="A0A3R9PP29"/>
<evidence type="ECO:0008006" key="4">
    <source>
        <dbReference type="Google" id="ProtNLM"/>
    </source>
</evidence>
<feature type="signal peptide" evidence="1">
    <location>
        <begin position="1"/>
        <end position="17"/>
    </location>
</feature>
<gene>
    <name evidence="2" type="ORF">EI293_12990</name>
</gene>
<accession>A0A3R9PP29</accession>
<sequence length="223" mass="24347">MKAVILALLLLPFVAVAQTHPAPKISAVGRTLAAFVPARYDTLPGGRATGDLNHDGQLDVALVLSPKAENIDNYDDETMPGRVLLILFGTAQGYQLAAQANRAMIPKNGGGQYGDPFAGLSIRRGVLTVNHYGGSSWRWSVVSRFRYQQGDFFLIGESMFLTRTSGDCESLDGSPGGDYQDTNFVTGEYEIRKISETCQVLLHRKGRRTPVALRRLTDYAPEP</sequence>
<protein>
    <recommendedName>
        <fullName evidence="4">VCBS repeat-containing protein</fullName>
    </recommendedName>
</protein>
<feature type="chain" id="PRO_5018715158" description="VCBS repeat-containing protein" evidence="1">
    <location>
        <begin position="18"/>
        <end position="223"/>
    </location>
</feature>
<dbReference type="EMBL" id="RWIU01000004">
    <property type="protein sequence ID" value="RSK42710.1"/>
    <property type="molecule type" value="Genomic_DNA"/>
</dbReference>
<organism evidence="2 3">
    <name type="scientific">Hymenobacter perfusus</name>
    <dbReference type="NCBI Taxonomy" id="1236770"/>
    <lineage>
        <taxon>Bacteria</taxon>
        <taxon>Pseudomonadati</taxon>
        <taxon>Bacteroidota</taxon>
        <taxon>Cytophagia</taxon>
        <taxon>Cytophagales</taxon>
        <taxon>Hymenobacteraceae</taxon>
        <taxon>Hymenobacter</taxon>
    </lineage>
</organism>
<dbReference type="OrthoDB" id="86940at2"/>
<comment type="caution">
    <text evidence="2">The sequence shown here is derived from an EMBL/GenBank/DDBJ whole genome shotgun (WGS) entry which is preliminary data.</text>
</comment>
<evidence type="ECO:0000256" key="1">
    <source>
        <dbReference type="SAM" id="SignalP"/>
    </source>
</evidence>
<dbReference type="Proteomes" id="UP000270291">
    <property type="component" value="Unassembled WGS sequence"/>
</dbReference>
<dbReference type="RefSeq" id="WP_125438473.1">
    <property type="nucleotide sequence ID" value="NZ_RWIU01000004.1"/>
</dbReference>
<evidence type="ECO:0000313" key="3">
    <source>
        <dbReference type="Proteomes" id="UP000270291"/>
    </source>
</evidence>
<keyword evidence="3" id="KW-1185">Reference proteome</keyword>
<proteinExistence type="predicted"/>
<evidence type="ECO:0000313" key="2">
    <source>
        <dbReference type="EMBL" id="RSK42710.1"/>
    </source>
</evidence>
<keyword evidence="1" id="KW-0732">Signal</keyword>
<reference evidence="2 3" key="1">
    <citation type="submission" date="2018-12" db="EMBL/GenBank/DDBJ databases">
        <authorList>
            <person name="Feng G."/>
            <person name="Zhu H."/>
        </authorList>
    </citation>
    <scope>NUCLEOTIDE SEQUENCE [LARGE SCALE GENOMIC DNA]</scope>
    <source>
        <strain evidence="2 3">LMG 26000</strain>
    </source>
</reference>
<name>A0A3R9PP29_9BACT</name>